<dbReference type="GO" id="GO:0015031">
    <property type="term" value="P:protein transport"/>
    <property type="evidence" value="ECO:0007669"/>
    <property type="project" value="InterPro"/>
</dbReference>
<keyword evidence="3 9" id="KW-0813">Transport</keyword>
<feature type="coiled-coil region" evidence="10">
    <location>
        <begin position="157"/>
        <end position="184"/>
    </location>
</feature>
<dbReference type="NCBIfam" id="TIGR01843">
    <property type="entry name" value="type_I_hlyD"/>
    <property type="match status" value="1"/>
</dbReference>
<dbReference type="Gene3D" id="2.40.30.170">
    <property type="match status" value="1"/>
</dbReference>
<protein>
    <recommendedName>
        <fullName evidence="9">Membrane fusion protein (MFP) family protein</fullName>
    </recommendedName>
</protein>
<keyword evidence="5 9" id="KW-0997">Cell inner membrane</keyword>
<evidence type="ECO:0000256" key="8">
    <source>
        <dbReference type="ARBA" id="ARBA00023136"/>
    </source>
</evidence>
<dbReference type="AlphaFoldDB" id="A0A9W6MZS7"/>
<reference evidence="13" key="2">
    <citation type="submission" date="2023-01" db="EMBL/GenBank/DDBJ databases">
        <authorList>
            <person name="Sun Q."/>
            <person name="Evtushenko L."/>
        </authorList>
    </citation>
    <scope>NUCLEOTIDE SEQUENCE</scope>
    <source>
        <strain evidence="13">VKM B-2484</strain>
    </source>
</reference>
<keyword evidence="6 9" id="KW-0812">Transmembrane</keyword>
<evidence type="ECO:0000256" key="5">
    <source>
        <dbReference type="ARBA" id="ARBA00022519"/>
    </source>
</evidence>
<evidence type="ECO:0000259" key="12">
    <source>
        <dbReference type="Pfam" id="PF26002"/>
    </source>
</evidence>
<dbReference type="Proteomes" id="UP001143370">
    <property type="component" value="Unassembled WGS sequence"/>
</dbReference>
<dbReference type="RefSeq" id="WP_213375066.1">
    <property type="nucleotide sequence ID" value="NZ_BSFJ01000014.1"/>
</dbReference>
<dbReference type="Pfam" id="PF26002">
    <property type="entry name" value="Beta-barrel_AprE"/>
    <property type="match status" value="1"/>
</dbReference>
<gene>
    <name evidence="13" type="ORF">GCM10017643_25640</name>
</gene>
<dbReference type="GO" id="GO:0005886">
    <property type="term" value="C:plasma membrane"/>
    <property type="evidence" value="ECO:0007669"/>
    <property type="project" value="UniProtKB-SubCell"/>
</dbReference>
<organism evidence="13 14">
    <name type="scientific">Ancylobacter dichloromethanicus</name>
    <dbReference type="NCBI Taxonomy" id="518825"/>
    <lineage>
        <taxon>Bacteria</taxon>
        <taxon>Pseudomonadati</taxon>
        <taxon>Pseudomonadota</taxon>
        <taxon>Alphaproteobacteria</taxon>
        <taxon>Hyphomicrobiales</taxon>
        <taxon>Xanthobacteraceae</taxon>
        <taxon>Ancylobacter</taxon>
    </lineage>
</organism>
<dbReference type="InterPro" id="IPR010129">
    <property type="entry name" value="T1SS_HlyD"/>
</dbReference>
<keyword evidence="4 9" id="KW-1003">Cell membrane</keyword>
<evidence type="ECO:0000256" key="7">
    <source>
        <dbReference type="ARBA" id="ARBA00022989"/>
    </source>
</evidence>
<keyword evidence="7 9" id="KW-1133">Transmembrane helix</keyword>
<accession>A0A9W6MZS7</accession>
<sequence>MTEAKDTDTVSEFGAALRTLWLAGGAAVLLFAGTAGVWAVTTTLAGAVVASGQFVVVGNVKKVQHPTGGIVGELRVREGDRVEAGEILIRLDDTITRANLQVVAKQLDELAARRARLVAERDRRDTVAIAPELAPRRREPAIAELIATERNQFDARRDAREGQKAQLARRIGQLEDEVVGLKAQQDARDRQAGLIAEELVGVRDLYAKNLVAISRKTALEREAAELDGEKGRLIAARAQAEGKIAEIRLQIIEIGDVLREAVMKELSEIQARIAEFVERRVAAEDQLARVDIRAPSAGHVHQLAVHTVGGVISPAEPVLLIVPAEEALEVEARVNPPDIDQITPGQEAQVRIHAFNQRTTPQLAGRVTRIAADTSRDAQTGALFYTVRVAIAAGERARLAPQHIGAGMQADVLLRTEDRTPLQYLLKPLKDQIARAFRER</sequence>
<keyword evidence="10" id="KW-0175">Coiled coil</keyword>
<feature type="domain" description="AprE-like long alpha-helical hairpin" evidence="11">
    <location>
        <begin position="97"/>
        <end position="286"/>
    </location>
</feature>
<evidence type="ECO:0000259" key="11">
    <source>
        <dbReference type="Pfam" id="PF25994"/>
    </source>
</evidence>
<evidence type="ECO:0000256" key="1">
    <source>
        <dbReference type="ARBA" id="ARBA00004377"/>
    </source>
</evidence>
<comment type="subcellular location">
    <subcellularLocation>
        <location evidence="1 9">Cell inner membrane</location>
        <topology evidence="1 9">Single-pass membrane protein</topology>
    </subcellularLocation>
</comment>
<proteinExistence type="inferred from homology"/>
<dbReference type="InterPro" id="IPR050739">
    <property type="entry name" value="MFP"/>
</dbReference>
<feature type="transmembrane region" description="Helical" evidence="9">
    <location>
        <begin position="20"/>
        <end position="40"/>
    </location>
</feature>
<dbReference type="InterPro" id="IPR058781">
    <property type="entry name" value="HH_AprE-like"/>
</dbReference>
<feature type="domain" description="AprE-like beta-barrel" evidence="12">
    <location>
        <begin position="328"/>
        <end position="416"/>
    </location>
</feature>
<evidence type="ECO:0000313" key="13">
    <source>
        <dbReference type="EMBL" id="GLK72448.1"/>
    </source>
</evidence>
<evidence type="ECO:0000256" key="6">
    <source>
        <dbReference type="ARBA" id="ARBA00022692"/>
    </source>
</evidence>
<evidence type="ECO:0000313" key="14">
    <source>
        <dbReference type="Proteomes" id="UP001143370"/>
    </source>
</evidence>
<comment type="similarity">
    <text evidence="2 9">Belongs to the membrane fusion protein (MFP) (TC 8.A.1) family.</text>
</comment>
<dbReference type="PANTHER" id="PTHR30386:SF17">
    <property type="entry name" value="ALKALINE PROTEASE SECRETION PROTEIN APRE"/>
    <property type="match status" value="1"/>
</dbReference>
<dbReference type="InterPro" id="IPR058982">
    <property type="entry name" value="Beta-barrel_AprE"/>
</dbReference>
<evidence type="ECO:0000256" key="10">
    <source>
        <dbReference type="SAM" id="Coils"/>
    </source>
</evidence>
<feature type="coiled-coil region" evidence="10">
    <location>
        <begin position="259"/>
        <end position="286"/>
    </location>
</feature>
<reference evidence="13" key="1">
    <citation type="journal article" date="2014" name="Int. J. Syst. Evol. Microbiol.">
        <title>Complete genome sequence of Corynebacterium casei LMG S-19264T (=DSM 44701T), isolated from a smear-ripened cheese.</title>
        <authorList>
            <consortium name="US DOE Joint Genome Institute (JGI-PGF)"/>
            <person name="Walter F."/>
            <person name="Albersmeier A."/>
            <person name="Kalinowski J."/>
            <person name="Ruckert C."/>
        </authorList>
    </citation>
    <scope>NUCLEOTIDE SEQUENCE</scope>
    <source>
        <strain evidence="13">VKM B-2484</strain>
    </source>
</reference>
<evidence type="ECO:0000256" key="2">
    <source>
        <dbReference type="ARBA" id="ARBA00009477"/>
    </source>
</evidence>
<dbReference type="PANTHER" id="PTHR30386">
    <property type="entry name" value="MEMBRANE FUSION SUBUNIT OF EMRAB-TOLC MULTIDRUG EFFLUX PUMP"/>
    <property type="match status" value="1"/>
</dbReference>
<dbReference type="EMBL" id="BSFJ01000014">
    <property type="protein sequence ID" value="GLK72448.1"/>
    <property type="molecule type" value="Genomic_DNA"/>
</dbReference>
<keyword evidence="14" id="KW-1185">Reference proteome</keyword>
<dbReference type="Gene3D" id="2.40.50.100">
    <property type="match status" value="1"/>
</dbReference>
<comment type="caution">
    <text evidence="13">The sequence shown here is derived from an EMBL/GenBank/DDBJ whole genome shotgun (WGS) entry which is preliminary data.</text>
</comment>
<dbReference type="PRINTS" id="PR01490">
    <property type="entry name" value="RTXTOXIND"/>
</dbReference>
<dbReference type="Pfam" id="PF25994">
    <property type="entry name" value="HH_AprE"/>
    <property type="match status" value="1"/>
</dbReference>
<evidence type="ECO:0000256" key="3">
    <source>
        <dbReference type="ARBA" id="ARBA00022448"/>
    </source>
</evidence>
<evidence type="ECO:0000256" key="4">
    <source>
        <dbReference type="ARBA" id="ARBA00022475"/>
    </source>
</evidence>
<name>A0A9W6MZS7_9HYPH</name>
<evidence type="ECO:0000256" key="9">
    <source>
        <dbReference type="RuleBase" id="RU365093"/>
    </source>
</evidence>
<keyword evidence="8 9" id="KW-0472">Membrane</keyword>